<dbReference type="AlphaFoldDB" id="A0A401T9K5"/>
<dbReference type="Gene3D" id="2.60.40.10">
    <property type="entry name" value="Immunoglobulins"/>
    <property type="match status" value="1"/>
</dbReference>
<evidence type="ECO:0000256" key="4">
    <source>
        <dbReference type="SAM" id="MobiDB-lite"/>
    </source>
</evidence>
<dbReference type="Pfam" id="PF22705">
    <property type="entry name" value="C2-set_3"/>
    <property type="match status" value="1"/>
</dbReference>
<keyword evidence="7" id="KW-1185">Reference proteome</keyword>
<dbReference type="GO" id="GO:0016020">
    <property type="term" value="C:membrane"/>
    <property type="evidence" value="ECO:0007669"/>
    <property type="project" value="UniProtKB-SubCell"/>
</dbReference>
<evidence type="ECO:0000259" key="5">
    <source>
        <dbReference type="Pfam" id="PF22705"/>
    </source>
</evidence>
<comment type="caution">
    <text evidence="6">The sequence shown here is derived from an EMBL/GenBank/DDBJ whole genome shotgun (WGS) entry which is preliminary data.</text>
</comment>
<proteinExistence type="predicted"/>
<organism evidence="6 7">
    <name type="scientific">Chiloscyllium punctatum</name>
    <name type="common">Brownbanded bambooshark</name>
    <name type="synonym">Hemiscyllium punctatum</name>
    <dbReference type="NCBI Taxonomy" id="137246"/>
    <lineage>
        <taxon>Eukaryota</taxon>
        <taxon>Metazoa</taxon>
        <taxon>Chordata</taxon>
        <taxon>Craniata</taxon>
        <taxon>Vertebrata</taxon>
        <taxon>Chondrichthyes</taxon>
        <taxon>Elasmobranchii</taxon>
        <taxon>Galeomorphii</taxon>
        <taxon>Galeoidea</taxon>
        <taxon>Orectolobiformes</taxon>
        <taxon>Hemiscylliidae</taxon>
        <taxon>Chiloscyllium</taxon>
    </lineage>
</organism>
<sequence>VQAVSPGSRWRAKQAMATDWAADPKGVNMTAQQQTTYQPDSQGLFTVSSSVEIPKQSPKKNTCVINNVILKETQEAHIRIAGLSR</sequence>
<reference evidence="6 7" key="1">
    <citation type="journal article" date="2018" name="Nat. Ecol. Evol.">
        <title>Shark genomes provide insights into elasmobranch evolution and the origin of vertebrates.</title>
        <authorList>
            <person name="Hara Y"/>
            <person name="Yamaguchi K"/>
            <person name="Onimaru K"/>
            <person name="Kadota M"/>
            <person name="Koyanagi M"/>
            <person name="Keeley SD"/>
            <person name="Tatsumi K"/>
            <person name="Tanaka K"/>
            <person name="Motone F"/>
            <person name="Kageyama Y"/>
            <person name="Nozu R"/>
            <person name="Adachi N"/>
            <person name="Nishimura O"/>
            <person name="Nakagawa R"/>
            <person name="Tanegashima C"/>
            <person name="Kiyatake I"/>
            <person name="Matsumoto R"/>
            <person name="Murakumo K"/>
            <person name="Nishida K"/>
            <person name="Terakita A"/>
            <person name="Kuratani S"/>
            <person name="Sato K"/>
            <person name="Hyodo S Kuraku.S."/>
        </authorList>
    </citation>
    <scope>NUCLEOTIDE SEQUENCE [LARGE SCALE GENOMIC DNA]</scope>
</reference>
<feature type="region of interest" description="Disordered" evidence="4">
    <location>
        <begin position="1"/>
        <end position="36"/>
    </location>
</feature>
<dbReference type="SUPFAM" id="SSF48726">
    <property type="entry name" value="Immunoglobulin"/>
    <property type="match status" value="1"/>
</dbReference>
<evidence type="ECO:0000313" key="6">
    <source>
        <dbReference type="EMBL" id="GCC39353.1"/>
    </source>
</evidence>
<keyword evidence="2" id="KW-0472">Membrane</keyword>
<protein>
    <recommendedName>
        <fullName evidence="5">Butyrophilin subfamily 3 member A2-like Ig-C domain-containing protein</fullName>
    </recommendedName>
</protein>
<evidence type="ECO:0000256" key="3">
    <source>
        <dbReference type="ARBA" id="ARBA00023319"/>
    </source>
</evidence>
<feature type="domain" description="Butyrophilin subfamily 3 member A2-like Ig-C" evidence="5">
    <location>
        <begin position="22"/>
        <end position="74"/>
    </location>
</feature>
<dbReference type="InterPro" id="IPR036179">
    <property type="entry name" value="Ig-like_dom_sf"/>
</dbReference>
<keyword evidence="3" id="KW-0393">Immunoglobulin domain</keyword>
<comment type="subcellular location">
    <subcellularLocation>
        <location evidence="1">Membrane</location>
    </subcellularLocation>
</comment>
<accession>A0A401T9K5</accession>
<dbReference type="InterPro" id="IPR013783">
    <property type="entry name" value="Ig-like_fold"/>
</dbReference>
<evidence type="ECO:0000256" key="1">
    <source>
        <dbReference type="ARBA" id="ARBA00004370"/>
    </source>
</evidence>
<feature type="non-terminal residue" evidence="6">
    <location>
        <position position="1"/>
    </location>
</feature>
<dbReference type="Proteomes" id="UP000287033">
    <property type="component" value="Unassembled WGS sequence"/>
</dbReference>
<dbReference type="EMBL" id="BEZZ01010819">
    <property type="protein sequence ID" value="GCC39353.1"/>
    <property type="molecule type" value="Genomic_DNA"/>
</dbReference>
<name>A0A401T9K5_CHIPU</name>
<evidence type="ECO:0000256" key="2">
    <source>
        <dbReference type="ARBA" id="ARBA00023136"/>
    </source>
</evidence>
<evidence type="ECO:0000313" key="7">
    <source>
        <dbReference type="Proteomes" id="UP000287033"/>
    </source>
</evidence>
<gene>
    <name evidence="6" type="ORF">chiPu_0022753</name>
</gene>
<dbReference type="InterPro" id="IPR053896">
    <property type="entry name" value="BTN3A2-like_Ig-C"/>
</dbReference>